<geneLocation type="mitochondrion" evidence="4"/>
<organism evidence="3 5">
    <name type="scientific">Plasmodiophora brassicae</name>
    <name type="common">Clubroot disease agent</name>
    <dbReference type="NCBI Taxonomy" id="37360"/>
    <lineage>
        <taxon>Eukaryota</taxon>
        <taxon>Sar</taxon>
        <taxon>Rhizaria</taxon>
        <taxon>Endomyxa</taxon>
        <taxon>Phytomyxea</taxon>
        <taxon>Plasmodiophorida</taxon>
        <taxon>Plasmodiophoridae</taxon>
        <taxon>Plasmodiophora</taxon>
    </lineage>
</organism>
<proteinExistence type="predicted"/>
<dbReference type="Proteomes" id="UP000039324">
    <property type="component" value="Unassembled WGS sequence"/>
</dbReference>
<name>A0A0G4IHG3_PLABS</name>
<accession>A0A0G4IHG3</accession>
<evidence type="ECO:0000313" key="4">
    <source>
        <dbReference type="EMBL" id="SPQ93094.1"/>
    </source>
</evidence>
<dbReference type="Proteomes" id="UP000290189">
    <property type="component" value="Unassembled WGS sequence"/>
</dbReference>
<reference evidence="4 6" key="2">
    <citation type="submission" date="2018-03" db="EMBL/GenBank/DDBJ databases">
        <authorList>
            <person name="Fogelqvist J."/>
        </authorList>
    </citation>
    <scope>NUCLEOTIDE SEQUENCE [LARGE SCALE GENOMIC DNA]</scope>
</reference>
<keyword evidence="2" id="KW-0732">Signal</keyword>
<sequence>MMRCCCSILAALVVCAALVLGAAYAAGGDSIPGFRKSVDACKVHGVIAHVQQLDTAARTARRRDRFNFLFLKALLVCAHERMFLTTKRFHGRQQSATLMQVVGVASDLGDTCTTLVKSAFEDENVERRCRDVVQAVVELFLDECRDMHTHGERTFIDALWLVCTDDTSRSRLAFLHAIQVLQRVAMNATKSSAKALLSSVSPWLTGRYQDFIETFALHVDATAEQSLRRLNEYVTRLKALLQDTALRALVRSNLMVRSMTCAMYTSVTVTSAVAPSAPMYDIRRIIADSDELQCGSQLPSHMRNVVQYARAFCTAGGAGALPILRRYPEIASIPPLASVPSLDLSLEFGRVLTDMIRRLDQEESSVAASPKSFVVDVVNRALRRPGHMSSIVSAFLNTLARCSMTGASANAPVLLLYTAIAALPDAFSGHAADFARLTDKQVAVFRGYLRDAAQNESRDAHQRRRYHVAADGDSPVSAYVSIMLDKFSDACADEPCTRISPLFRGGGEFVQLWARLGIPFLPLEDIVALAVANLVDFHGKKPIDLVRITDGVPDDVQQALSVLSKIADECLVRRGFWAASRLDANRRACGVRLLKRFRDRGDPLLQMIFFVARRTAVGVHGNAVQDWQHLLDVGLQGFTVVRRLIRFMIGELTGVIVHNDDLFAVDNGLYLAAAGCDASPRFAHQLVLSTWAVSPWALRLYRRVAARDDVSFMSACFSASLFFMDRIPSLRSSDTLDVYAELIAPNGTMSVLLQDVRRQSFPERHQVVVASPTNQGMSCSDVGSCLVEQRNELVSAVDCEQSPSSAAADPEKHAKRRRAQVTPPLDHRVNVKVPRTVSREMRFSTFVHNRLDDDDKAVIVAFVTEKRDQLTVRGLFHIGARLVTSAAKTLWRVRMGDHRLFFVIHEMALKFVGDQRRTDATYSARHIRALLKVAQEAPGSEWTLIE</sequence>
<reference evidence="3 5" key="1">
    <citation type="submission" date="2015-02" db="EMBL/GenBank/DDBJ databases">
        <authorList>
            <person name="Chooi Y.-H."/>
        </authorList>
    </citation>
    <scope>NUCLEOTIDE SEQUENCE [LARGE SCALE GENOMIC DNA]</scope>
    <source>
        <strain evidence="3">E3</strain>
    </source>
</reference>
<keyword evidence="5" id="KW-1185">Reference proteome</keyword>
<evidence type="ECO:0000313" key="6">
    <source>
        <dbReference type="Proteomes" id="UP000290189"/>
    </source>
</evidence>
<dbReference type="EMBL" id="OVEO01000001">
    <property type="protein sequence ID" value="SPQ93094.1"/>
    <property type="molecule type" value="Genomic_DNA"/>
</dbReference>
<protein>
    <submittedName>
        <fullName evidence="3">Uncharacterized protein</fullName>
    </submittedName>
</protein>
<feature type="chain" id="PRO_5033224824" evidence="2">
    <location>
        <begin position="22"/>
        <end position="946"/>
    </location>
</feature>
<evidence type="ECO:0000313" key="5">
    <source>
        <dbReference type="Proteomes" id="UP000039324"/>
    </source>
</evidence>
<keyword evidence="4" id="KW-0496">Mitochondrion</keyword>
<evidence type="ECO:0000313" key="3">
    <source>
        <dbReference type="EMBL" id="CEO94643.1"/>
    </source>
</evidence>
<gene>
    <name evidence="3" type="ORF">PBRA_000428</name>
    <name evidence="4" type="ORF">PLBR_LOCUS309</name>
</gene>
<dbReference type="EMBL" id="CDSF01000001">
    <property type="protein sequence ID" value="CEO94643.1"/>
    <property type="molecule type" value="Genomic_DNA"/>
</dbReference>
<feature type="region of interest" description="Disordered" evidence="1">
    <location>
        <begin position="798"/>
        <end position="821"/>
    </location>
</feature>
<evidence type="ECO:0000256" key="2">
    <source>
        <dbReference type="SAM" id="SignalP"/>
    </source>
</evidence>
<dbReference type="AlphaFoldDB" id="A0A0G4IHG3"/>
<evidence type="ECO:0000256" key="1">
    <source>
        <dbReference type="SAM" id="MobiDB-lite"/>
    </source>
</evidence>
<feature type="signal peptide" evidence="2">
    <location>
        <begin position="1"/>
        <end position="21"/>
    </location>
</feature>